<evidence type="ECO:0000313" key="6">
    <source>
        <dbReference type="EMBL" id="NRN66528.1"/>
    </source>
</evidence>
<keyword evidence="4" id="KW-0804">Transcription</keyword>
<dbReference type="SMART" id="SM00422">
    <property type="entry name" value="HTH_MERR"/>
    <property type="match status" value="1"/>
</dbReference>
<dbReference type="Proteomes" id="UP000763557">
    <property type="component" value="Unassembled WGS sequence"/>
</dbReference>
<evidence type="ECO:0000313" key="7">
    <source>
        <dbReference type="Proteomes" id="UP000763557"/>
    </source>
</evidence>
<dbReference type="SUPFAM" id="SSF46955">
    <property type="entry name" value="Putative DNA-binding domain"/>
    <property type="match status" value="1"/>
</dbReference>
<evidence type="ECO:0000256" key="3">
    <source>
        <dbReference type="ARBA" id="ARBA00023125"/>
    </source>
</evidence>
<evidence type="ECO:0000256" key="4">
    <source>
        <dbReference type="ARBA" id="ARBA00023163"/>
    </source>
</evidence>
<protein>
    <submittedName>
        <fullName evidence="6">DNA-binding transcriptional MerR regulator</fullName>
    </submittedName>
</protein>
<dbReference type="PANTHER" id="PTHR30204:SF69">
    <property type="entry name" value="MERR-FAMILY TRANSCRIPTIONAL REGULATOR"/>
    <property type="match status" value="1"/>
</dbReference>
<dbReference type="Gene3D" id="1.10.1660.10">
    <property type="match status" value="1"/>
</dbReference>
<evidence type="ECO:0000256" key="1">
    <source>
        <dbReference type="ARBA" id="ARBA00022491"/>
    </source>
</evidence>
<accession>A0ABX2F5R0</accession>
<dbReference type="Pfam" id="PF13411">
    <property type="entry name" value="MerR_1"/>
    <property type="match status" value="1"/>
</dbReference>
<gene>
    <name evidence="6" type="ORF">GC106_37530</name>
</gene>
<sequence>MLSISDFSEMCCLSPQTLRFYHSEGLLVPAAVNEQTGYRSYTFDQIERAMLITVLRSTGMSVKLVRRALDEPDTANVLLQQHIAEVQRQREAQDEAIRDARELLTSWPEARVRHVPRMTVVSKLVPGPSAGHDEYDWDQADAAMSATVQQVIETVRSCGAVVSGTPWRAPAIETAEQKNRNRTTTGPHWLVKVPVTADEEALAALPGDVEVQTFEARTELSILVPGRSSMAKYGSALSRLVSYPLEGAFIDFSRIRQVLYDDGVETTVAICELDVAR</sequence>
<evidence type="ECO:0000259" key="5">
    <source>
        <dbReference type="PROSITE" id="PS50937"/>
    </source>
</evidence>
<evidence type="ECO:0000256" key="2">
    <source>
        <dbReference type="ARBA" id="ARBA00023015"/>
    </source>
</evidence>
<organism evidence="6 7">
    <name type="scientific">Kibdelosporangium persicum</name>
    <dbReference type="NCBI Taxonomy" id="2698649"/>
    <lineage>
        <taxon>Bacteria</taxon>
        <taxon>Bacillati</taxon>
        <taxon>Actinomycetota</taxon>
        <taxon>Actinomycetes</taxon>
        <taxon>Pseudonocardiales</taxon>
        <taxon>Pseudonocardiaceae</taxon>
        <taxon>Kibdelosporangium</taxon>
    </lineage>
</organism>
<keyword evidence="2" id="KW-0805">Transcription regulation</keyword>
<feature type="domain" description="HTH merR-type" evidence="5">
    <location>
        <begin position="1"/>
        <end position="71"/>
    </location>
</feature>
<comment type="caution">
    <text evidence="6">The sequence shown here is derived from an EMBL/GenBank/DDBJ whole genome shotgun (WGS) entry which is preliminary data.</text>
</comment>
<dbReference type="InterPro" id="IPR009061">
    <property type="entry name" value="DNA-bd_dom_put_sf"/>
</dbReference>
<dbReference type="InterPro" id="IPR000551">
    <property type="entry name" value="MerR-type_HTH_dom"/>
</dbReference>
<proteinExistence type="predicted"/>
<dbReference type="PANTHER" id="PTHR30204">
    <property type="entry name" value="REDOX-CYCLING DRUG-SENSING TRANSCRIPTIONAL ACTIVATOR SOXR"/>
    <property type="match status" value="1"/>
</dbReference>
<name>A0ABX2F5R0_9PSEU</name>
<keyword evidence="3 6" id="KW-0238">DNA-binding</keyword>
<dbReference type="GO" id="GO:0003677">
    <property type="term" value="F:DNA binding"/>
    <property type="evidence" value="ECO:0007669"/>
    <property type="project" value="UniProtKB-KW"/>
</dbReference>
<dbReference type="EMBL" id="JAAATY010000010">
    <property type="protein sequence ID" value="NRN66528.1"/>
    <property type="molecule type" value="Genomic_DNA"/>
</dbReference>
<dbReference type="RefSeq" id="WP_173132692.1">
    <property type="nucleotide sequence ID" value="NZ_CBCSGW010000003.1"/>
</dbReference>
<dbReference type="InterPro" id="IPR047057">
    <property type="entry name" value="MerR_fam"/>
</dbReference>
<keyword evidence="7" id="KW-1185">Reference proteome</keyword>
<keyword evidence="1" id="KW-0678">Repressor</keyword>
<dbReference type="PROSITE" id="PS50937">
    <property type="entry name" value="HTH_MERR_2"/>
    <property type="match status" value="1"/>
</dbReference>
<reference evidence="6 7" key="1">
    <citation type="submission" date="2020-01" db="EMBL/GenBank/DDBJ databases">
        <title>Kibdelosporangium persica a novel Actinomycetes from a hot desert in Iran.</title>
        <authorList>
            <person name="Safaei N."/>
            <person name="Zaburannyi N."/>
            <person name="Mueller R."/>
            <person name="Wink J."/>
        </authorList>
    </citation>
    <scope>NUCLEOTIDE SEQUENCE [LARGE SCALE GENOMIC DNA]</scope>
    <source>
        <strain evidence="6 7">4NS15</strain>
    </source>
</reference>